<protein>
    <recommendedName>
        <fullName evidence="2">GTP cyclohydrolase I</fullName>
        <ecNumber evidence="2">3.5.4.16</ecNumber>
    </recommendedName>
</protein>
<dbReference type="EC" id="3.5.4.16" evidence="2"/>
<comment type="pathway">
    <text evidence="1">Cofactor biosynthesis; 7,8-dihydroneopterin triphosphate biosynthesis; 7,8-dihydroneopterin triphosphate from GTP: step 1/1.</text>
</comment>
<accession>A0A6C0JTH4</accession>
<dbReference type="Pfam" id="PF01227">
    <property type="entry name" value="GTP_cyclohydroI"/>
    <property type="match status" value="1"/>
</dbReference>
<dbReference type="Gene3D" id="3.30.1130.10">
    <property type="match status" value="1"/>
</dbReference>
<dbReference type="InterPro" id="IPR020602">
    <property type="entry name" value="GTP_CycHdrlase_I_dom"/>
</dbReference>
<dbReference type="GO" id="GO:0003934">
    <property type="term" value="F:GTP cyclohydrolase I activity"/>
    <property type="evidence" value="ECO:0007669"/>
    <property type="project" value="UniProtKB-EC"/>
</dbReference>
<dbReference type="AlphaFoldDB" id="A0A6C0JTH4"/>
<dbReference type="SUPFAM" id="SSF55620">
    <property type="entry name" value="Tetrahydrobiopterin biosynthesis enzymes-like"/>
    <property type="match status" value="1"/>
</dbReference>
<dbReference type="GO" id="GO:0046654">
    <property type="term" value="P:tetrahydrofolate biosynthetic process"/>
    <property type="evidence" value="ECO:0007669"/>
    <property type="project" value="InterPro"/>
</dbReference>
<feature type="domain" description="GTP cyclohydrolase I" evidence="4">
    <location>
        <begin position="1"/>
        <end position="68"/>
    </location>
</feature>
<dbReference type="PANTHER" id="PTHR11109">
    <property type="entry name" value="GTP CYCLOHYDROLASE I"/>
    <property type="match status" value="1"/>
</dbReference>
<dbReference type="GO" id="GO:0008270">
    <property type="term" value="F:zinc ion binding"/>
    <property type="evidence" value="ECO:0007669"/>
    <property type="project" value="TreeGrafter"/>
</dbReference>
<evidence type="ECO:0000256" key="3">
    <source>
        <dbReference type="ARBA" id="ARBA00022801"/>
    </source>
</evidence>
<dbReference type="GO" id="GO:0005525">
    <property type="term" value="F:GTP binding"/>
    <property type="evidence" value="ECO:0007669"/>
    <property type="project" value="TreeGrafter"/>
</dbReference>
<dbReference type="EMBL" id="MN740704">
    <property type="protein sequence ID" value="QHU09055.1"/>
    <property type="molecule type" value="Genomic_DNA"/>
</dbReference>
<dbReference type="InterPro" id="IPR001474">
    <property type="entry name" value="GTP_CycHdrlase_I"/>
</dbReference>
<dbReference type="GO" id="GO:0006729">
    <property type="term" value="P:tetrahydrobiopterin biosynthetic process"/>
    <property type="evidence" value="ECO:0007669"/>
    <property type="project" value="TreeGrafter"/>
</dbReference>
<organism evidence="5">
    <name type="scientific">viral metagenome</name>
    <dbReference type="NCBI Taxonomy" id="1070528"/>
    <lineage>
        <taxon>unclassified sequences</taxon>
        <taxon>metagenomes</taxon>
        <taxon>organismal metagenomes</taxon>
    </lineage>
</organism>
<dbReference type="PANTHER" id="PTHR11109:SF7">
    <property type="entry name" value="GTP CYCLOHYDROLASE 1"/>
    <property type="match status" value="1"/>
</dbReference>
<name>A0A6C0JTH4_9ZZZZ</name>
<evidence type="ECO:0000256" key="2">
    <source>
        <dbReference type="ARBA" id="ARBA00012715"/>
    </source>
</evidence>
<sequence>MQENLTMQIHSYINEICENNKGVAVVIEADHMCACVRGVKHNSTMMTSKLSGEFLESHEVREEFYNFIKFLK</sequence>
<dbReference type="UniPathway" id="UPA00848">
    <property type="reaction ID" value="UER00151"/>
</dbReference>
<keyword evidence="3" id="KW-0378">Hydrolase</keyword>
<proteinExistence type="predicted"/>
<evidence type="ECO:0000256" key="1">
    <source>
        <dbReference type="ARBA" id="ARBA00005080"/>
    </source>
</evidence>
<evidence type="ECO:0000313" key="5">
    <source>
        <dbReference type="EMBL" id="QHU09055.1"/>
    </source>
</evidence>
<dbReference type="InterPro" id="IPR043133">
    <property type="entry name" value="GTP-CH-I_C/QueF"/>
</dbReference>
<evidence type="ECO:0000259" key="4">
    <source>
        <dbReference type="Pfam" id="PF01227"/>
    </source>
</evidence>
<reference evidence="5" key="1">
    <citation type="journal article" date="2020" name="Nature">
        <title>Giant virus diversity and host interactions through global metagenomics.</title>
        <authorList>
            <person name="Schulz F."/>
            <person name="Roux S."/>
            <person name="Paez-Espino D."/>
            <person name="Jungbluth S."/>
            <person name="Walsh D.A."/>
            <person name="Denef V.J."/>
            <person name="McMahon K.D."/>
            <person name="Konstantinidis K.T."/>
            <person name="Eloe-Fadrosh E.A."/>
            <person name="Kyrpides N.C."/>
            <person name="Woyke T."/>
        </authorList>
    </citation>
    <scope>NUCLEOTIDE SEQUENCE</scope>
    <source>
        <strain evidence="5">GVMAG-S-1064190-84</strain>
    </source>
</reference>
<dbReference type="GO" id="GO:0005737">
    <property type="term" value="C:cytoplasm"/>
    <property type="evidence" value="ECO:0007669"/>
    <property type="project" value="TreeGrafter"/>
</dbReference>